<reference evidence="1 2" key="1">
    <citation type="submission" date="2021-05" db="EMBL/GenBank/DDBJ databases">
        <title>Shewanella sp. JM162201.</title>
        <authorList>
            <person name="Xu S."/>
            <person name="Li A."/>
        </authorList>
    </citation>
    <scope>NUCLEOTIDE SEQUENCE [LARGE SCALE GENOMIC DNA]</scope>
    <source>
        <strain evidence="1 2">JM162201</strain>
    </source>
</reference>
<name>A0ABS5V6I7_9GAMM</name>
<keyword evidence="2" id="KW-1185">Reference proteome</keyword>
<evidence type="ECO:0000313" key="1">
    <source>
        <dbReference type="EMBL" id="MBT1446064.1"/>
    </source>
</evidence>
<comment type="caution">
    <text evidence="1">The sequence shown here is derived from an EMBL/GenBank/DDBJ whole genome shotgun (WGS) entry which is preliminary data.</text>
</comment>
<protein>
    <submittedName>
        <fullName evidence="1">Uncharacterized protein</fullName>
    </submittedName>
</protein>
<dbReference type="RefSeq" id="WP_214508249.1">
    <property type="nucleotide sequence ID" value="NZ_JAHEPS010000007.1"/>
</dbReference>
<evidence type="ECO:0000313" key="2">
    <source>
        <dbReference type="Proteomes" id="UP001195903"/>
    </source>
</evidence>
<proteinExistence type="predicted"/>
<accession>A0ABS5V6I7</accession>
<dbReference type="Proteomes" id="UP001195903">
    <property type="component" value="Unassembled WGS sequence"/>
</dbReference>
<gene>
    <name evidence="1" type="ORF">KJI95_16330</name>
</gene>
<dbReference type="EMBL" id="JAHEPS010000007">
    <property type="protein sequence ID" value="MBT1446064.1"/>
    <property type="molecule type" value="Genomic_DNA"/>
</dbReference>
<organism evidence="1 2">
    <name type="scientific">Shewanella jiangmenensis</name>
    <dbReference type="NCBI Taxonomy" id="2837387"/>
    <lineage>
        <taxon>Bacteria</taxon>
        <taxon>Pseudomonadati</taxon>
        <taxon>Pseudomonadota</taxon>
        <taxon>Gammaproteobacteria</taxon>
        <taxon>Alteromonadales</taxon>
        <taxon>Shewanellaceae</taxon>
        <taxon>Shewanella</taxon>
    </lineage>
</organism>
<sequence>MWMKLKPQIINAKNHCSLSTPPNPALKFPSVNANLSINLNANATFYSENLQNLKYQILNKAHNALLRGWRQAPVPRSQPWLAE</sequence>